<accession>A0ABU7JAV6</accession>
<dbReference type="Gene3D" id="3.90.1720.10">
    <property type="entry name" value="endopeptidase domain like (from Nostoc punctiforme)"/>
    <property type="match status" value="1"/>
</dbReference>
<dbReference type="Proteomes" id="UP001336314">
    <property type="component" value="Unassembled WGS sequence"/>
</dbReference>
<proteinExistence type="predicted"/>
<sequence length="173" mass="19305">MKPLWLLAMPPIKNAIISVFDHWKDPITPALGSVVYCDLAFGYIEHSGIYTGGGQIAHMNRHGCIELVTPDAFMQQTTARRLYVSAAQNTSCGEIAIAAYARSMVGSVFRYNLIRRNCHWFSASCLLGHQQHSIVLLRQLQSLAKERLGTTSWHPSAFKSRQQRRTSSSVATI</sequence>
<evidence type="ECO:0000313" key="2">
    <source>
        <dbReference type="EMBL" id="MEE2003408.1"/>
    </source>
</evidence>
<feature type="region of interest" description="Disordered" evidence="1">
    <location>
        <begin position="154"/>
        <end position="173"/>
    </location>
</feature>
<evidence type="ECO:0000256" key="1">
    <source>
        <dbReference type="SAM" id="MobiDB-lite"/>
    </source>
</evidence>
<gene>
    <name evidence="2" type="ORF">QWY20_18335</name>
</gene>
<dbReference type="EMBL" id="JAUHLI010000037">
    <property type="protein sequence ID" value="MEE2003408.1"/>
    <property type="molecule type" value="Genomic_DNA"/>
</dbReference>
<evidence type="ECO:0008006" key="4">
    <source>
        <dbReference type="Google" id="ProtNLM"/>
    </source>
</evidence>
<reference evidence="2 3" key="1">
    <citation type="submission" date="2023-07" db="EMBL/GenBank/DDBJ databases">
        <title>Alkalimonas sp., MEB108 novel, alkaliphilic bacterium isolated from Lonar Lake, India.</title>
        <authorList>
            <person name="Joshi A."/>
            <person name="Thite S."/>
        </authorList>
    </citation>
    <scope>NUCLEOTIDE SEQUENCE [LARGE SCALE GENOMIC DNA]</scope>
    <source>
        <strain evidence="2 3">MEB108</strain>
    </source>
</reference>
<dbReference type="RefSeq" id="WP_330130428.1">
    <property type="nucleotide sequence ID" value="NZ_JAUHLI010000037.1"/>
</dbReference>
<evidence type="ECO:0000313" key="3">
    <source>
        <dbReference type="Proteomes" id="UP001336314"/>
    </source>
</evidence>
<keyword evidence="3" id="KW-1185">Reference proteome</keyword>
<name>A0ABU7JAV6_9GAMM</name>
<protein>
    <recommendedName>
        <fullName evidence="4">LRAT domain-containing protein</fullName>
    </recommendedName>
</protein>
<comment type="caution">
    <text evidence="2">The sequence shown here is derived from an EMBL/GenBank/DDBJ whole genome shotgun (WGS) entry which is preliminary data.</text>
</comment>
<organism evidence="2 3">
    <name type="scientific">Alkalimonas cellulosilytica</name>
    <dbReference type="NCBI Taxonomy" id="3058395"/>
    <lineage>
        <taxon>Bacteria</taxon>
        <taxon>Pseudomonadati</taxon>
        <taxon>Pseudomonadota</taxon>
        <taxon>Gammaproteobacteria</taxon>
        <taxon>Alkalimonas</taxon>
    </lineage>
</organism>